<evidence type="ECO:0000313" key="6">
    <source>
        <dbReference type="Proteomes" id="UP000266745"/>
    </source>
</evidence>
<dbReference type="Gene3D" id="3.30.1360.10">
    <property type="entry name" value="RNA polymerase, RBP11-like subunit"/>
    <property type="match status" value="1"/>
</dbReference>
<organism evidence="5 6">
    <name type="scientific">Candidatus Nitrosotenuis cloacae</name>
    <dbReference type="NCBI Taxonomy" id="1603555"/>
    <lineage>
        <taxon>Archaea</taxon>
        <taxon>Nitrososphaerota</taxon>
        <taxon>Candidatus Nitrosotenuis</taxon>
    </lineage>
</organism>
<keyword evidence="6" id="KW-1185">Reference proteome</keyword>
<dbReference type="GO" id="GO:0005737">
    <property type="term" value="C:cytoplasm"/>
    <property type="evidence" value="ECO:0007669"/>
    <property type="project" value="UniProtKB-SubCell"/>
</dbReference>
<proteinExistence type="inferred from homology"/>
<dbReference type="InterPro" id="IPR036603">
    <property type="entry name" value="RBP11-like"/>
</dbReference>
<evidence type="ECO:0000259" key="4">
    <source>
        <dbReference type="Pfam" id="PF13656"/>
    </source>
</evidence>
<feature type="domain" description="DNA-directed RNA polymerase RBP11-like dimerisation" evidence="4">
    <location>
        <begin position="14"/>
        <end position="84"/>
    </location>
</feature>
<evidence type="ECO:0000256" key="2">
    <source>
        <dbReference type="ARBA" id="ARBA00023163"/>
    </source>
</evidence>
<protein>
    <recommendedName>
        <fullName evidence="3">DNA-directed RNA polymerase subunit Rpo11</fullName>
        <ecNumber evidence="3">2.7.7.6</ecNumber>
    </recommendedName>
    <alternativeName>
        <fullName evidence="3">DNA-directed RNA polymerase subunit L</fullName>
    </alternativeName>
</protein>
<dbReference type="EC" id="2.7.7.6" evidence="3"/>
<dbReference type="GeneID" id="24875943"/>
<comment type="subcellular location">
    <subcellularLocation>
        <location evidence="3">Cytoplasm</location>
    </subcellularLocation>
</comment>
<dbReference type="STRING" id="1603555.SU86_005955"/>
<dbReference type="AlphaFoldDB" id="A0A3G1B286"/>
<dbReference type="Pfam" id="PF13656">
    <property type="entry name" value="RNA_pol_L_2"/>
    <property type="match status" value="1"/>
</dbReference>
<dbReference type="GO" id="GO:0046983">
    <property type="term" value="F:protein dimerization activity"/>
    <property type="evidence" value="ECO:0007669"/>
    <property type="project" value="InterPro"/>
</dbReference>
<evidence type="ECO:0000256" key="1">
    <source>
        <dbReference type="ARBA" id="ARBA00022478"/>
    </source>
</evidence>
<keyword evidence="3" id="KW-0548">Nucleotidyltransferase</keyword>
<dbReference type="GO" id="GO:0003899">
    <property type="term" value="F:DNA-directed RNA polymerase activity"/>
    <property type="evidence" value="ECO:0007669"/>
    <property type="project" value="UniProtKB-UniRule"/>
</dbReference>
<keyword evidence="3" id="KW-0963">Cytoplasm</keyword>
<dbReference type="InterPro" id="IPR022905">
    <property type="entry name" value="Rpo11-like"/>
</dbReference>
<dbReference type="SUPFAM" id="SSF55257">
    <property type="entry name" value="RBP11-like subunits of RNA polymerase"/>
    <property type="match status" value="1"/>
</dbReference>
<dbReference type="RefSeq" id="WP_048188868.1">
    <property type="nucleotide sequence ID" value="NZ_CP011097.1"/>
</dbReference>
<comment type="subunit">
    <text evidence="3">Part of the RNA polymerase complex.</text>
</comment>
<sequence>MNAQVIKSSSKETELAIRNSDIGTLYIVQHELLKDAQVDFAGVILRHPLTSEYRMRVNSSKGSPIKEIEKATKSAIESAQELKQLIHSKIKGV</sequence>
<dbReference type="OrthoDB" id="6541at2157"/>
<dbReference type="GO" id="GO:0006351">
    <property type="term" value="P:DNA-templated transcription"/>
    <property type="evidence" value="ECO:0007669"/>
    <property type="project" value="UniProtKB-UniRule"/>
</dbReference>
<dbReference type="HAMAP" id="MF_00261">
    <property type="entry name" value="RNApol_arch_Rpo11"/>
    <property type="match status" value="1"/>
</dbReference>
<comment type="similarity">
    <text evidence="3">Belongs to the archaeal Rpo11/eukaryotic RPB11/RPC19 RNA polymerase subunit family.</text>
</comment>
<name>A0A3G1B286_9ARCH</name>
<accession>A0A3G1B286</accession>
<dbReference type="KEGG" id="tah:SU86_005955"/>
<keyword evidence="1 3" id="KW-0240">DNA-directed RNA polymerase</keyword>
<keyword evidence="2 3" id="KW-0804">Transcription</keyword>
<comment type="function">
    <text evidence="3">DNA-dependent RNA polymerase (RNAP) catalyzes the transcription of DNA into RNA using the four ribonucleoside triphosphates as substrates.</text>
</comment>
<gene>
    <name evidence="3" type="primary">rpo11</name>
    <name evidence="3" type="synonym">rpoL</name>
    <name evidence="5" type="ORF">SU86_005955</name>
</gene>
<evidence type="ECO:0000313" key="5">
    <source>
        <dbReference type="EMBL" id="AJZ75983.1"/>
    </source>
</evidence>
<dbReference type="Proteomes" id="UP000266745">
    <property type="component" value="Chromosome"/>
</dbReference>
<reference evidence="5 6" key="1">
    <citation type="journal article" date="2016" name="Sci. Rep.">
        <title>A novel ammonia-oxidizing archaeon from wastewater treatment plant: Its enrichment, physiological and genomic characteristics.</title>
        <authorList>
            <person name="Li Y."/>
            <person name="Ding K."/>
            <person name="Wen X."/>
            <person name="Zhang B."/>
            <person name="Shen B."/>
            <person name="Yang Y."/>
        </authorList>
    </citation>
    <scope>NUCLEOTIDE SEQUENCE [LARGE SCALE GENOMIC DNA]</scope>
    <source>
        <strain evidence="5 6">SAT1</strain>
    </source>
</reference>
<dbReference type="InterPro" id="IPR009025">
    <property type="entry name" value="RBP11-like_dimer"/>
</dbReference>
<dbReference type="EMBL" id="CP011097">
    <property type="protein sequence ID" value="AJZ75983.1"/>
    <property type="molecule type" value="Genomic_DNA"/>
</dbReference>
<dbReference type="GO" id="GO:0000428">
    <property type="term" value="C:DNA-directed RNA polymerase complex"/>
    <property type="evidence" value="ECO:0007669"/>
    <property type="project" value="UniProtKB-KW"/>
</dbReference>
<evidence type="ECO:0000256" key="3">
    <source>
        <dbReference type="HAMAP-Rule" id="MF_00261"/>
    </source>
</evidence>
<keyword evidence="3" id="KW-0808">Transferase</keyword>
<comment type="catalytic activity">
    <reaction evidence="3">
        <text>RNA(n) + a ribonucleoside 5'-triphosphate = RNA(n+1) + diphosphate</text>
        <dbReference type="Rhea" id="RHEA:21248"/>
        <dbReference type="Rhea" id="RHEA-COMP:14527"/>
        <dbReference type="Rhea" id="RHEA-COMP:17342"/>
        <dbReference type="ChEBI" id="CHEBI:33019"/>
        <dbReference type="ChEBI" id="CHEBI:61557"/>
        <dbReference type="ChEBI" id="CHEBI:140395"/>
        <dbReference type="EC" id="2.7.7.6"/>
    </reaction>
</comment>